<gene>
    <name evidence="9" type="ordered locus">VMUT_1972</name>
</gene>
<evidence type="ECO:0000313" key="9">
    <source>
        <dbReference type="EMBL" id="ADY02173.1"/>
    </source>
</evidence>
<feature type="domain" description="Dihydroorotate dehydrogenase catalytic" evidence="8">
    <location>
        <begin position="42"/>
        <end position="314"/>
    </location>
</feature>
<dbReference type="OrthoDB" id="36608at2157"/>
<dbReference type="Proteomes" id="UP000007485">
    <property type="component" value="Chromosome"/>
</dbReference>
<dbReference type="HOGENOM" id="CLU_917034_0_0_2"/>
<comment type="function">
    <text evidence="2">Catalyzes the conversion of dihydroorotate to orotate with quinone as electron acceptor.</text>
</comment>
<dbReference type="GO" id="GO:0005737">
    <property type="term" value="C:cytoplasm"/>
    <property type="evidence" value="ECO:0007669"/>
    <property type="project" value="InterPro"/>
</dbReference>
<dbReference type="Gene3D" id="3.20.20.70">
    <property type="entry name" value="Aldolase class I"/>
    <property type="match status" value="1"/>
</dbReference>
<dbReference type="SUPFAM" id="SSF51395">
    <property type="entry name" value="FMN-linked oxidoreductases"/>
    <property type="match status" value="1"/>
</dbReference>
<keyword evidence="5" id="KW-0288">FMN</keyword>
<dbReference type="InterPro" id="IPR050074">
    <property type="entry name" value="DHO_dehydrogenase"/>
</dbReference>
<dbReference type="PROSITE" id="PS00911">
    <property type="entry name" value="DHODEHASE_1"/>
    <property type="match status" value="1"/>
</dbReference>
<evidence type="ECO:0000313" key="10">
    <source>
        <dbReference type="Proteomes" id="UP000007485"/>
    </source>
</evidence>
<protein>
    <submittedName>
        <fullName evidence="9">Dihydroorotate oxidase</fullName>
    </submittedName>
</protein>
<sequence length="330" mass="36818">MLAQVLKLLNYLPPEFTYESSHVLIRSGIINYRGYGIEMPVEISDKLVKNPIGLGAGIDKDGFLTPRIVRTGIGFITIGSVTLKPRPGNPKPRIVKYPSLRAMVNAMGLSSRGFADFLGRLPSILREVRDFNTYVIISLAGFSISEFIYMLNRLRGYGVDAVELNISSPTYRGSWVSDRDYLGELLRYAESFSGTLFVKLPLGVDIDFYRWITNTVNKRGFGLTIANTLPVKESRISVGYGGLSGYPIYPIIRSLVSKVRKWGFRNLIIGLGGVLYGWQVIDLIRSGANLVGVVTAFAYEGPFAFNRLFKEILMKLSEKALNNYLVNTCR</sequence>
<dbReference type="GeneID" id="10289624"/>
<reference evidence="9 10" key="1">
    <citation type="journal article" date="2011" name="J. Bacteriol.">
        <title>Complete genome sequence of 'Vulcanisaeta moutnovskia' strain 768-28, a novel member of the hyperthermophilic crenarchaeal genus vulcanisaeta.</title>
        <authorList>
            <person name="Gumerov V.M."/>
            <person name="Mardanov A.V."/>
            <person name="Beletsky A.V."/>
            <person name="Prokofeva M.I."/>
            <person name="Bonch-Osmolovskaya E.A."/>
            <person name="Ravin N.V."/>
            <person name="Skryabin K.G."/>
        </authorList>
    </citation>
    <scope>NUCLEOTIDE SEQUENCE [LARGE SCALE GENOMIC DNA]</scope>
    <source>
        <strain evidence="9 10">768-28</strain>
    </source>
</reference>
<dbReference type="AlphaFoldDB" id="F0QW78"/>
<keyword evidence="7" id="KW-0560">Oxidoreductase</keyword>
<evidence type="ECO:0000256" key="2">
    <source>
        <dbReference type="ARBA" id="ARBA00003125"/>
    </source>
</evidence>
<dbReference type="GO" id="GO:0044205">
    <property type="term" value="P:'de novo' UMP biosynthetic process"/>
    <property type="evidence" value="ECO:0007669"/>
    <property type="project" value="UniProtKB-UniPathway"/>
</dbReference>
<dbReference type="PANTHER" id="PTHR48109:SF4">
    <property type="entry name" value="DIHYDROOROTATE DEHYDROGENASE (QUINONE), MITOCHONDRIAL"/>
    <property type="match status" value="1"/>
</dbReference>
<accession>F0QW78</accession>
<dbReference type="eggNOG" id="arCOG00603">
    <property type="taxonomic scope" value="Archaea"/>
</dbReference>
<evidence type="ECO:0000256" key="5">
    <source>
        <dbReference type="ARBA" id="ARBA00022643"/>
    </source>
</evidence>
<organism evidence="9 10">
    <name type="scientific">Vulcanisaeta moutnovskia (strain 768-28)</name>
    <dbReference type="NCBI Taxonomy" id="985053"/>
    <lineage>
        <taxon>Archaea</taxon>
        <taxon>Thermoproteota</taxon>
        <taxon>Thermoprotei</taxon>
        <taxon>Thermoproteales</taxon>
        <taxon>Thermoproteaceae</taxon>
        <taxon>Vulcanisaeta</taxon>
    </lineage>
</organism>
<dbReference type="InterPro" id="IPR001295">
    <property type="entry name" value="Dihydroorotate_DH_CS"/>
</dbReference>
<evidence type="ECO:0000256" key="4">
    <source>
        <dbReference type="ARBA" id="ARBA00022630"/>
    </source>
</evidence>
<dbReference type="Pfam" id="PF01180">
    <property type="entry name" value="DHO_dh"/>
    <property type="match status" value="1"/>
</dbReference>
<dbReference type="PANTHER" id="PTHR48109">
    <property type="entry name" value="DIHYDROOROTATE DEHYDROGENASE (QUINONE), MITOCHONDRIAL-RELATED"/>
    <property type="match status" value="1"/>
</dbReference>
<comment type="cofactor">
    <cofactor evidence="1">
        <name>FMN</name>
        <dbReference type="ChEBI" id="CHEBI:58210"/>
    </cofactor>
</comment>
<evidence type="ECO:0000256" key="1">
    <source>
        <dbReference type="ARBA" id="ARBA00001917"/>
    </source>
</evidence>
<dbReference type="RefSeq" id="WP_013605335.1">
    <property type="nucleotide sequence ID" value="NC_015151.1"/>
</dbReference>
<evidence type="ECO:0000256" key="6">
    <source>
        <dbReference type="ARBA" id="ARBA00022975"/>
    </source>
</evidence>
<evidence type="ECO:0000256" key="7">
    <source>
        <dbReference type="ARBA" id="ARBA00023002"/>
    </source>
</evidence>
<dbReference type="GO" id="GO:0004152">
    <property type="term" value="F:dihydroorotate dehydrogenase activity"/>
    <property type="evidence" value="ECO:0007669"/>
    <property type="project" value="InterPro"/>
</dbReference>
<keyword evidence="6" id="KW-0665">Pyrimidine biosynthesis</keyword>
<dbReference type="KEGG" id="vmo:VMUT_1972"/>
<evidence type="ECO:0000256" key="3">
    <source>
        <dbReference type="ARBA" id="ARBA00004725"/>
    </source>
</evidence>
<proteinExistence type="predicted"/>
<dbReference type="GO" id="GO:0006207">
    <property type="term" value="P:'de novo' pyrimidine nucleobase biosynthetic process"/>
    <property type="evidence" value="ECO:0007669"/>
    <property type="project" value="InterPro"/>
</dbReference>
<dbReference type="STRING" id="985053.VMUT_1972"/>
<keyword evidence="10" id="KW-1185">Reference proteome</keyword>
<name>F0QW78_VULM7</name>
<comment type="pathway">
    <text evidence="3">Pyrimidine metabolism; UMP biosynthesis via de novo pathway.</text>
</comment>
<dbReference type="InterPro" id="IPR012135">
    <property type="entry name" value="Dihydroorotate_DH_1_2"/>
</dbReference>
<dbReference type="InterPro" id="IPR013785">
    <property type="entry name" value="Aldolase_TIM"/>
</dbReference>
<dbReference type="PIRSF" id="PIRSF000164">
    <property type="entry name" value="DHO_oxidase"/>
    <property type="match status" value="1"/>
</dbReference>
<dbReference type="UniPathway" id="UPA00070"/>
<dbReference type="InterPro" id="IPR005720">
    <property type="entry name" value="Dihydroorotate_DH_cat"/>
</dbReference>
<dbReference type="EMBL" id="CP002529">
    <property type="protein sequence ID" value="ADY02173.1"/>
    <property type="molecule type" value="Genomic_DNA"/>
</dbReference>
<keyword evidence="4" id="KW-0285">Flavoprotein</keyword>
<evidence type="ECO:0000259" key="8">
    <source>
        <dbReference type="Pfam" id="PF01180"/>
    </source>
</evidence>